<dbReference type="OrthoDB" id="9807461at2"/>
<dbReference type="EMBL" id="CP063078">
    <property type="protein sequence ID" value="QOQ87253.1"/>
    <property type="molecule type" value="Genomic_DNA"/>
</dbReference>
<protein>
    <recommendedName>
        <fullName evidence="1">Transcriptional repressor NrdR-like N-terminal domain-containing protein</fullName>
    </recommendedName>
</protein>
<feature type="domain" description="Transcriptional repressor NrdR-like N-terminal" evidence="1">
    <location>
        <begin position="1"/>
        <end position="39"/>
    </location>
</feature>
<dbReference type="Proteomes" id="UP000594749">
    <property type="component" value="Chromosome"/>
</dbReference>
<reference evidence="2 3" key="1">
    <citation type="submission" date="2020-10" db="EMBL/GenBank/DDBJ databases">
        <title>Campylobacter and Helicobacter PacBio genomes.</title>
        <authorList>
            <person name="Lane C."/>
        </authorList>
    </citation>
    <scope>NUCLEOTIDE SEQUENCE [LARGE SCALE GENOMIC DNA]</scope>
    <source>
        <strain evidence="2 3">2016D-0077</strain>
    </source>
</reference>
<name>A0A7M1LG14_9BACT</name>
<proteinExistence type="predicted"/>
<evidence type="ECO:0000313" key="2">
    <source>
        <dbReference type="EMBL" id="QOQ87253.1"/>
    </source>
</evidence>
<keyword evidence="3" id="KW-1185">Reference proteome</keyword>
<dbReference type="RefSeq" id="WP_025803612.1">
    <property type="nucleotide sequence ID" value="NZ_CP053842.1"/>
</dbReference>
<evidence type="ECO:0000259" key="1">
    <source>
        <dbReference type="Pfam" id="PF22811"/>
    </source>
</evidence>
<dbReference type="InterPro" id="IPR055173">
    <property type="entry name" value="NrdR-like_N"/>
</dbReference>
<accession>A0A7M1LG14</accession>
<sequence length="62" mass="7072">MICPYCANDKTEVIGTAKSLVVHRFRKCPKCGKTFTTTESVNPANEYLKEYEKIANESEKKQ</sequence>
<gene>
    <name evidence="2" type="ORF">IMC76_08605</name>
</gene>
<evidence type="ECO:0000313" key="3">
    <source>
        <dbReference type="Proteomes" id="UP000594749"/>
    </source>
</evidence>
<organism evidence="2 3">
    <name type="scientific">Campylobacter corcagiensis</name>
    <dbReference type="NCBI Taxonomy" id="1448857"/>
    <lineage>
        <taxon>Bacteria</taxon>
        <taxon>Pseudomonadati</taxon>
        <taxon>Campylobacterota</taxon>
        <taxon>Epsilonproteobacteria</taxon>
        <taxon>Campylobacterales</taxon>
        <taxon>Campylobacteraceae</taxon>
        <taxon>Campylobacter</taxon>
    </lineage>
</organism>
<dbReference type="AlphaFoldDB" id="A0A7M1LG14"/>
<dbReference type="Pfam" id="PF22811">
    <property type="entry name" value="Zn_ribbon_NrdR"/>
    <property type="match status" value="1"/>
</dbReference>